<dbReference type="RefSeq" id="XP_043050275.1">
    <property type="nucleotide sequence ID" value="XM_043195078.1"/>
</dbReference>
<feature type="region of interest" description="Disordered" evidence="1">
    <location>
        <begin position="1"/>
        <end position="55"/>
    </location>
</feature>
<dbReference type="AlphaFoldDB" id="A0A9P8AIT4"/>
<feature type="compositionally biased region" description="Polar residues" evidence="1">
    <location>
        <begin position="43"/>
        <end position="53"/>
    </location>
</feature>
<dbReference type="OrthoDB" id="5348546at2759"/>
<feature type="compositionally biased region" description="Basic residues" evidence="1">
    <location>
        <begin position="367"/>
        <end position="376"/>
    </location>
</feature>
<feature type="region of interest" description="Disordered" evidence="1">
    <location>
        <begin position="349"/>
        <end position="420"/>
    </location>
</feature>
<protein>
    <recommendedName>
        <fullName evidence="2">FHA domain-containing protein</fullName>
    </recommendedName>
</protein>
<dbReference type="InterPro" id="IPR008984">
    <property type="entry name" value="SMAD_FHA_dom_sf"/>
</dbReference>
<evidence type="ECO:0000313" key="3">
    <source>
        <dbReference type="EMBL" id="KAG7194728.1"/>
    </source>
</evidence>
<feature type="compositionally biased region" description="Basic and acidic residues" evidence="1">
    <location>
        <begin position="18"/>
        <end position="34"/>
    </location>
</feature>
<dbReference type="GeneID" id="66117781"/>
<sequence>MSAQFPPSSPLIGTTDFDPFRKSEQEKHQHERGRNAGYPTPNPSSTTGRSSSPARYDTAHPFFPLDLSKKKSVVFSNTNTIHKYGETVAINRDFNILNPDEAVMRIPIAPTTTEPVLIGRSSKSCAYHIETKDKSVSRVHFLIIAVPLSLTSNSHFILKCLGYNGCTVQIPKFCYVTQMSRNHYSIVEGTKPSDLSKVVTNRSIKLDYDHTEFHMNRGESFSVPFLFDNILLDIRGKLLLLNPVDVDEELTDDELPPAKTEVEVLSLTGSRAPTFEIHEDKFKHSTSSPTSASKDTEQDASPKKHTIILEPSTPKQQHFIDRSSIEMEPMTPVANIVKYQEPSVPIHPEILKDSTNTHSSNPNSPYKQKKVPMFRRAHSEEPLNKKPTEITQKVESQGDLDSNIDDKHEPNKKKRKPNQLDEAMLVDRTVLNDVEDMIEIENILINHLAFSRLSSTPASFLRTISKLTQNLSLRQIRVVLHGIECIGVIYRTGKDAAGKPLEEEYYYDLDKDHDTDRPKLVRSIKGTSGLRSCRKTHKQYYWKKPAPIKK</sequence>
<feature type="compositionally biased region" description="Basic and acidic residues" evidence="1">
    <location>
        <begin position="377"/>
        <end position="388"/>
    </location>
</feature>
<organism evidence="3 4">
    <name type="scientific">Scheffersomyces spartinae</name>
    <dbReference type="NCBI Taxonomy" id="45513"/>
    <lineage>
        <taxon>Eukaryota</taxon>
        <taxon>Fungi</taxon>
        <taxon>Dikarya</taxon>
        <taxon>Ascomycota</taxon>
        <taxon>Saccharomycotina</taxon>
        <taxon>Pichiomycetes</taxon>
        <taxon>Debaryomycetaceae</taxon>
        <taxon>Scheffersomyces</taxon>
    </lineage>
</organism>
<accession>A0A9P8AIT4</accession>
<gene>
    <name evidence="3" type="ORF">KQ657_004407</name>
</gene>
<feature type="region of interest" description="Disordered" evidence="1">
    <location>
        <begin position="276"/>
        <end position="317"/>
    </location>
</feature>
<dbReference type="PROSITE" id="PS50006">
    <property type="entry name" value="FHA_DOMAIN"/>
    <property type="match status" value="1"/>
</dbReference>
<evidence type="ECO:0000313" key="4">
    <source>
        <dbReference type="Proteomes" id="UP000790833"/>
    </source>
</evidence>
<reference evidence="3" key="1">
    <citation type="submission" date="2021-03" db="EMBL/GenBank/DDBJ databases">
        <authorList>
            <person name="Palmer J.M."/>
        </authorList>
    </citation>
    <scope>NUCLEOTIDE SEQUENCE</scope>
    <source>
        <strain evidence="3">ARV_011</strain>
    </source>
</reference>
<dbReference type="EMBL" id="JAHMUF010000006">
    <property type="protein sequence ID" value="KAG7194728.1"/>
    <property type="molecule type" value="Genomic_DNA"/>
</dbReference>
<dbReference type="InterPro" id="IPR000253">
    <property type="entry name" value="FHA_dom"/>
</dbReference>
<evidence type="ECO:0000256" key="1">
    <source>
        <dbReference type="SAM" id="MobiDB-lite"/>
    </source>
</evidence>
<feature type="compositionally biased region" description="Low complexity" evidence="1">
    <location>
        <begin position="354"/>
        <end position="365"/>
    </location>
</feature>
<evidence type="ECO:0000259" key="2">
    <source>
        <dbReference type="PROSITE" id="PS50006"/>
    </source>
</evidence>
<feature type="domain" description="FHA" evidence="2">
    <location>
        <begin position="116"/>
        <end position="173"/>
    </location>
</feature>
<comment type="caution">
    <text evidence="3">The sequence shown here is derived from an EMBL/GenBank/DDBJ whole genome shotgun (WGS) entry which is preliminary data.</text>
</comment>
<dbReference type="SUPFAM" id="SSF49879">
    <property type="entry name" value="SMAD/FHA domain"/>
    <property type="match status" value="1"/>
</dbReference>
<name>A0A9P8AIT4_9ASCO</name>
<proteinExistence type="predicted"/>
<dbReference type="Proteomes" id="UP000790833">
    <property type="component" value="Unassembled WGS sequence"/>
</dbReference>
<dbReference type="Gene3D" id="2.60.200.20">
    <property type="match status" value="1"/>
</dbReference>
<keyword evidence="4" id="KW-1185">Reference proteome</keyword>
<dbReference type="SMART" id="SM00240">
    <property type="entry name" value="FHA"/>
    <property type="match status" value="1"/>
</dbReference>